<evidence type="ECO:0000259" key="3">
    <source>
        <dbReference type="Pfam" id="PF13649"/>
    </source>
</evidence>
<name>A0A2Z6AZR8_9BACT</name>
<dbReference type="RefSeq" id="WP_126379002.1">
    <property type="nucleotide sequence ID" value="NZ_AP017378.1"/>
</dbReference>
<dbReference type="KEGG" id="dfl:DFE_1964"/>
<evidence type="ECO:0000313" key="4">
    <source>
        <dbReference type="EMBL" id="BBD08690.1"/>
    </source>
</evidence>
<gene>
    <name evidence="4" type="ORF">DFE_1964</name>
</gene>
<evidence type="ECO:0000256" key="2">
    <source>
        <dbReference type="ARBA" id="ARBA00022679"/>
    </source>
</evidence>
<dbReference type="PANTHER" id="PTHR43861:SF1">
    <property type="entry name" value="TRANS-ACONITATE 2-METHYLTRANSFERASE"/>
    <property type="match status" value="1"/>
</dbReference>
<keyword evidence="5" id="KW-1185">Reference proteome</keyword>
<dbReference type="GO" id="GO:0032259">
    <property type="term" value="P:methylation"/>
    <property type="evidence" value="ECO:0007669"/>
    <property type="project" value="UniProtKB-KW"/>
</dbReference>
<dbReference type="SUPFAM" id="SSF53335">
    <property type="entry name" value="S-adenosyl-L-methionine-dependent methyltransferases"/>
    <property type="match status" value="1"/>
</dbReference>
<feature type="domain" description="Methyltransferase" evidence="3">
    <location>
        <begin position="50"/>
        <end position="138"/>
    </location>
</feature>
<keyword evidence="2" id="KW-0808">Transferase</keyword>
<dbReference type="PANTHER" id="PTHR43861">
    <property type="entry name" value="TRANS-ACONITATE 2-METHYLTRANSFERASE-RELATED"/>
    <property type="match status" value="1"/>
</dbReference>
<reference evidence="4 5" key="1">
    <citation type="journal article" date="2018" name="Sci. Adv.">
        <title>Multi-heme cytochromes provide a pathway for survival in energy-limited environments.</title>
        <authorList>
            <person name="Deng X."/>
            <person name="Dohmae N."/>
            <person name="Nealson K.H."/>
            <person name="Hashimoto K."/>
            <person name="Okamoto A."/>
        </authorList>
    </citation>
    <scope>NUCLEOTIDE SEQUENCE [LARGE SCALE GENOMIC DNA]</scope>
    <source>
        <strain evidence="4 5">IS5</strain>
    </source>
</reference>
<proteinExistence type="predicted"/>
<sequence>MRSPIQDNPAPDTATWYDDHARSFFDETVEIELPHSYDAFLPRIPPGGAILDAGCGSGRDSKRFAEMGYQVEAFDASQKMIDLARQHSNLNIRRLEFQDVDFPPRFDGVFANASLLHVPTVELPGILKRLAAALKPAGVFFASFKHGQGEYFKDEQLYVCLQDETSLKLAVTQCELLTLQRTWTTPDNRPGRSSEQWLHMLGIRNLTLK</sequence>
<organism evidence="4 5">
    <name type="scientific">Desulfovibrio ferrophilus</name>
    <dbReference type="NCBI Taxonomy" id="241368"/>
    <lineage>
        <taxon>Bacteria</taxon>
        <taxon>Pseudomonadati</taxon>
        <taxon>Thermodesulfobacteriota</taxon>
        <taxon>Desulfovibrionia</taxon>
        <taxon>Desulfovibrionales</taxon>
        <taxon>Desulfovibrionaceae</taxon>
        <taxon>Desulfovibrio</taxon>
    </lineage>
</organism>
<accession>A0A2Z6AZR8</accession>
<evidence type="ECO:0000313" key="5">
    <source>
        <dbReference type="Proteomes" id="UP000269883"/>
    </source>
</evidence>
<keyword evidence="1" id="KW-0489">Methyltransferase</keyword>
<dbReference type="AlphaFoldDB" id="A0A2Z6AZR8"/>
<dbReference type="Gene3D" id="3.40.50.150">
    <property type="entry name" value="Vaccinia Virus protein VP39"/>
    <property type="match status" value="1"/>
</dbReference>
<dbReference type="InterPro" id="IPR029063">
    <property type="entry name" value="SAM-dependent_MTases_sf"/>
</dbReference>
<protein>
    <submittedName>
        <fullName evidence="4">Tellurite resistance protein</fullName>
    </submittedName>
</protein>
<dbReference type="Proteomes" id="UP000269883">
    <property type="component" value="Chromosome"/>
</dbReference>
<dbReference type="Pfam" id="PF13649">
    <property type="entry name" value="Methyltransf_25"/>
    <property type="match status" value="1"/>
</dbReference>
<dbReference type="EMBL" id="AP017378">
    <property type="protein sequence ID" value="BBD08690.1"/>
    <property type="molecule type" value="Genomic_DNA"/>
</dbReference>
<dbReference type="OrthoDB" id="9804312at2"/>
<dbReference type="CDD" id="cd02440">
    <property type="entry name" value="AdoMet_MTases"/>
    <property type="match status" value="1"/>
</dbReference>
<evidence type="ECO:0000256" key="1">
    <source>
        <dbReference type="ARBA" id="ARBA00022603"/>
    </source>
</evidence>
<dbReference type="GO" id="GO:0008168">
    <property type="term" value="F:methyltransferase activity"/>
    <property type="evidence" value="ECO:0007669"/>
    <property type="project" value="UniProtKB-KW"/>
</dbReference>
<dbReference type="InterPro" id="IPR041698">
    <property type="entry name" value="Methyltransf_25"/>
</dbReference>